<feature type="signal peptide" evidence="2">
    <location>
        <begin position="1"/>
        <end position="22"/>
    </location>
</feature>
<dbReference type="Pfam" id="PF02563">
    <property type="entry name" value="Poly_export"/>
    <property type="match status" value="1"/>
</dbReference>
<dbReference type="EMBL" id="CXST01000001">
    <property type="protein sequence ID" value="CTQ41656.1"/>
    <property type="molecule type" value="Genomic_DNA"/>
</dbReference>
<dbReference type="Proteomes" id="UP000048926">
    <property type="component" value="Unassembled WGS sequence"/>
</dbReference>
<dbReference type="PROSITE" id="PS51257">
    <property type="entry name" value="PROKAR_LIPOPROTEIN"/>
    <property type="match status" value="1"/>
</dbReference>
<dbReference type="AlphaFoldDB" id="A0A0M6XXC9"/>
<feature type="domain" description="Soluble ligand binding" evidence="4">
    <location>
        <begin position="112"/>
        <end position="159"/>
    </location>
</feature>
<dbReference type="RefSeq" id="WP_023003844.1">
    <property type="nucleotide sequence ID" value="NZ_CP045617.1"/>
</dbReference>
<dbReference type="Pfam" id="PF10531">
    <property type="entry name" value="SLBB"/>
    <property type="match status" value="1"/>
</dbReference>
<dbReference type="PANTHER" id="PTHR33619:SF3">
    <property type="entry name" value="POLYSACCHARIDE EXPORT PROTEIN GFCE-RELATED"/>
    <property type="match status" value="1"/>
</dbReference>
<dbReference type="KEGG" id="lagg:B0E33_01245"/>
<evidence type="ECO:0000259" key="3">
    <source>
        <dbReference type="Pfam" id="PF02563"/>
    </source>
</evidence>
<dbReference type="InterPro" id="IPR019554">
    <property type="entry name" value="Soluble_ligand-bd"/>
</dbReference>
<dbReference type="GO" id="GO:0015159">
    <property type="term" value="F:polysaccharide transmembrane transporter activity"/>
    <property type="evidence" value="ECO:0007669"/>
    <property type="project" value="InterPro"/>
</dbReference>
<accession>A0A0M6XXC9</accession>
<evidence type="ECO:0000313" key="6">
    <source>
        <dbReference type="Proteomes" id="UP000048926"/>
    </source>
</evidence>
<feature type="domain" description="Polysaccharide export protein N-terminal" evidence="3">
    <location>
        <begin position="33"/>
        <end position="106"/>
    </location>
</feature>
<proteinExistence type="predicted"/>
<evidence type="ECO:0000256" key="2">
    <source>
        <dbReference type="SAM" id="SignalP"/>
    </source>
</evidence>
<sequence>MRTRALVVLGLCLGLAACSGYRQPPTAFHETLTQPYRLDSSDKLRIIVFGQDDLSNTYVVDQAGYISFPLVGSVAARGKTQQGLASEISAKLRQGYIRDPDVSVEVDTYRPIFVMGEVQNAGQYNYVAGMTVQNAIATAGGFSSRALQSDVDITRQLNGEILNGRVPISDPVRPGDTIYVRERYF</sequence>
<protein>
    <submittedName>
        <fullName evidence="5">Polysaccharide export protein Wza</fullName>
    </submittedName>
</protein>
<reference evidence="6" key="1">
    <citation type="submission" date="2015-07" db="EMBL/GenBank/DDBJ databases">
        <authorList>
            <person name="Rodrigo-Torres Lidia"/>
            <person name="Arahal R.David."/>
        </authorList>
    </citation>
    <scope>NUCLEOTIDE SEQUENCE [LARGE SCALE GENOMIC DNA]</scope>
    <source>
        <strain evidence="6">CECT 4801</strain>
    </source>
</reference>
<dbReference type="InterPro" id="IPR049712">
    <property type="entry name" value="Poly_export"/>
</dbReference>
<evidence type="ECO:0000259" key="4">
    <source>
        <dbReference type="Pfam" id="PF10531"/>
    </source>
</evidence>
<feature type="chain" id="PRO_5005807293" evidence="2">
    <location>
        <begin position="23"/>
        <end position="185"/>
    </location>
</feature>
<dbReference type="STRING" id="187304.B0E33_01245"/>
<dbReference type="Gene3D" id="3.30.1950.10">
    <property type="entry name" value="wza like domain"/>
    <property type="match status" value="1"/>
</dbReference>
<evidence type="ECO:0000256" key="1">
    <source>
        <dbReference type="ARBA" id="ARBA00022729"/>
    </source>
</evidence>
<keyword evidence="6" id="KW-1185">Reference proteome</keyword>
<evidence type="ECO:0000313" key="5">
    <source>
        <dbReference type="EMBL" id="CTQ41656.1"/>
    </source>
</evidence>
<dbReference type="Gene3D" id="3.10.560.10">
    <property type="entry name" value="Outer membrane lipoprotein wza domain like"/>
    <property type="match status" value="1"/>
</dbReference>
<keyword evidence="1 2" id="KW-0732">Signal</keyword>
<gene>
    <name evidence="5" type="ORF">LAL4801_00075</name>
</gene>
<name>A0A0M6XXC9_9HYPH</name>
<dbReference type="OrthoDB" id="197007at2"/>
<organism evidence="5 6">
    <name type="scientific">Roseibium aggregatum</name>
    <dbReference type="NCBI Taxonomy" id="187304"/>
    <lineage>
        <taxon>Bacteria</taxon>
        <taxon>Pseudomonadati</taxon>
        <taxon>Pseudomonadota</taxon>
        <taxon>Alphaproteobacteria</taxon>
        <taxon>Hyphomicrobiales</taxon>
        <taxon>Stappiaceae</taxon>
        <taxon>Roseibium</taxon>
    </lineage>
</organism>
<dbReference type="InterPro" id="IPR003715">
    <property type="entry name" value="Poly_export_N"/>
</dbReference>
<dbReference type="PANTHER" id="PTHR33619">
    <property type="entry name" value="POLYSACCHARIDE EXPORT PROTEIN GFCE-RELATED"/>
    <property type="match status" value="1"/>
</dbReference>